<evidence type="ECO:0000313" key="1">
    <source>
        <dbReference type="EMBL" id="JAD77708.1"/>
    </source>
</evidence>
<proteinExistence type="predicted"/>
<organism evidence="1">
    <name type="scientific">Arundo donax</name>
    <name type="common">Giant reed</name>
    <name type="synonym">Donax arundinaceus</name>
    <dbReference type="NCBI Taxonomy" id="35708"/>
    <lineage>
        <taxon>Eukaryota</taxon>
        <taxon>Viridiplantae</taxon>
        <taxon>Streptophyta</taxon>
        <taxon>Embryophyta</taxon>
        <taxon>Tracheophyta</taxon>
        <taxon>Spermatophyta</taxon>
        <taxon>Magnoliopsida</taxon>
        <taxon>Liliopsida</taxon>
        <taxon>Poales</taxon>
        <taxon>Poaceae</taxon>
        <taxon>PACMAD clade</taxon>
        <taxon>Arundinoideae</taxon>
        <taxon>Arundineae</taxon>
        <taxon>Arundo</taxon>
    </lineage>
</organism>
<protein>
    <submittedName>
        <fullName evidence="1">Uncharacterized protein</fullName>
    </submittedName>
</protein>
<name>A0A0A9CTF3_ARUDO</name>
<reference evidence="1" key="1">
    <citation type="submission" date="2014-09" db="EMBL/GenBank/DDBJ databases">
        <authorList>
            <person name="Magalhaes I.L.F."/>
            <person name="Oliveira U."/>
            <person name="Santos F.R."/>
            <person name="Vidigal T.H.D.A."/>
            <person name="Brescovit A.D."/>
            <person name="Santos A.J."/>
        </authorList>
    </citation>
    <scope>NUCLEOTIDE SEQUENCE</scope>
    <source>
        <tissue evidence="1">Shoot tissue taken approximately 20 cm above the soil surface</tissue>
    </source>
</reference>
<dbReference type="EMBL" id="GBRH01220187">
    <property type="protein sequence ID" value="JAD77708.1"/>
    <property type="molecule type" value="Transcribed_RNA"/>
</dbReference>
<reference evidence="1" key="2">
    <citation type="journal article" date="2015" name="Data Brief">
        <title>Shoot transcriptome of the giant reed, Arundo donax.</title>
        <authorList>
            <person name="Barrero R.A."/>
            <person name="Guerrero F.D."/>
            <person name="Moolhuijzen P."/>
            <person name="Goolsby J.A."/>
            <person name="Tidwell J."/>
            <person name="Bellgard S.E."/>
            <person name="Bellgard M.I."/>
        </authorList>
    </citation>
    <scope>NUCLEOTIDE SEQUENCE</scope>
    <source>
        <tissue evidence="1">Shoot tissue taken approximately 20 cm above the soil surface</tissue>
    </source>
</reference>
<sequence length="36" mass="4045">MGGSQYGHNQLRVLLILYVMPAHGSVNMNGVKIFLW</sequence>
<accession>A0A0A9CTF3</accession>
<dbReference type="AlphaFoldDB" id="A0A0A9CTF3"/>